<dbReference type="RefSeq" id="WP_265144496.1">
    <property type="nucleotide sequence ID" value="NZ_JAPCHZ010000004.1"/>
</dbReference>
<dbReference type="InterPro" id="IPR008756">
    <property type="entry name" value="Peptidase_M56"/>
</dbReference>
<evidence type="ECO:0000313" key="4">
    <source>
        <dbReference type="EMBL" id="MCW4452364.1"/>
    </source>
</evidence>
<feature type="transmembrane region" description="Helical" evidence="2">
    <location>
        <begin position="6"/>
        <end position="25"/>
    </location>
</feature>
<dbReference type="CDD" id="cd07341">
    <property type="entry name" value="M56_BlaR1_MecR1_like"/>
    <property type="match status" value="1"/>
</dbReference>
<dbReference type="EMBL" id="JAPCHZ010000004">
    <property type="protein sequence ID" value="MCW4452364.1"/>
    <property type="molecule type" value="Genomic_DNA"/>
</dbReference>
<feature type="transmembrane region" description="Helical" evidence="2">
    <location>
        <begin position="263"/>
        <end position="282"/>
    </location>
</feature>
<name>A0ABT3JNL0_9FLAO</name>
<dbReference type="InterPro" id="IPR052173">
    <property type="entry name" value="Beta-lactam_resp_regulator"/>
</dbReference>
<sequence>MQLFFLYLAKVILTSGVMFCYYRLFLKDRTFHHYNRFYLLAVLVISLLLPLLKVDYFTVEVNSGIYMLLNKLNNINESKNLSHDHFYYQFTALGFGVAALFFLTRLFYGIFKIELLKRRYTREKIGDINFYQTTLHEAPFSFFRNLFWKNSIPLHSDLGKQILKHEMVHIEQKHSWDKIFIEILTSIFWFNPFFYLIKKEISLIHEYLADKKAIKTSDTRAFAQMLLASQFSGNHLPAASPFLSSNLKKRITMLTKSKTRFSYARRLFALPILFIIAFAYLVNAKNREIKETNLEIEKYITAVQNDTLITKPDAPDAPVAPPSPEVPPAVEKEIKLKTEELKPLNDALMKNNEEAKKISKEMSLTGRKLEKLAKKNDFDSPKFKKLEKEMSLLSGKMDQLFNSEDFKINMKKLELKQLEMDKLYAQLEFYNSDDFKLKIKEFENHAKEAERKAIEMEKKVNSPEFKKQIEEAEKRAREVEKQVNSQEFQQRLKAAEIAAEKAAKASVSANLLRNDDADVKIYIDGKPVTKEEMNTLSPNRIERMNVYKKGYNGSKANEIHITTKK</sequence>
<keyword evidence="5" id="KW-1185">Reference proteome</keyword>
<evidence type="ECO:0000256" key="2">
    <source>
        <dbReference type="SAM" id="Phobius"/>
    </source>
</evidence>
<dbReference type="PANTHER" id="PTHR34978">
    <property type="entry name" value="POSSIBLE SENSOR-TRANSDUCER PROTEIN BLAR"/>
    <property type="match status" value="1"/>
</dbReference>
<protein>
    <recommendedName>
        <fullName evidence="3">Peptidase M56 domain-containing protein</fullName>
    </recommendedName>
</protein>
<feature type="transmembrane region" description="Helical" evidence="2">
    <location>
        <begin position="86"/>
        <end position="108"/>
    </location>
</feature>
<keyword evidence="2" id="KW-0812">Transmembrane</keyword>
<proteinExistence type="predicted"/>
<evidence type="ECO:0000313" key="5">
    <source>
        <dbReference type="Proteomes" id="UP001209107"/>
    </source>
</evidence>
<keyword evidence="2" id="KW-1133">Transmembrane helix</keyword>
<feature type="domain" description="Peptidase M56" evidence="3">
    <location>
        <begin position="161"/>
        <end position="254"/>
    </location>
</feature>
<evidence type="ECO:0000259" key="3">
    <source>
        <dbReference type="Pfam" id="PF05569"/>
    </source>
</evidence>
<feature type="transmembrane region" description="Helical" evidence="2">
    <location>
        <begin position="37"/>
        <end position="59"/>
    </location>
</feature>
<dbReference type="Proteomes" id="UP001209107">
    <property type="component" value="Unassembled WGS sequence"/>
</dbReference>
<reference evidence="4 5" key="1">
    <citation type="submission" date="2022-10" db="EMBL/GenBank/DDBJ databases">
        <title>Kaistella sp. BT-6-1-3.</title>
        <authorList>
            <person name="Ai J."/>
            <person name="Deng Z."/>
        </authorList>
    </citation>
    <scope>NUCLEOTIDE SEQUENCE [LARGE SCALE GENOMIC DNA]</scope>
    <source>
        <strain evidence="4 5">BT6-1-3</strain>
    </source>
</reference>
<dbReference type="Pfam" id="PF05569">
    <property type="entry name" value="Peptidase_M56"/>
    <property type="match status" value="1"/>
</dbReference>
<feature type="coiled-coil region" evidence="1">
    <location>
        <begin position="432"/>
        <end position="505"/>
    </location>
</feature>
<dbReference type="PANTHER" id="PTHR34978:SF3">
    <property type="entry name" value="SLR0241 PROTEIN"/>
    <property type="match status" value="1"/>
</dbReference>
<keyword evidence="1" id="KW-0175">Coiled coil</keyword>
<evidence type="ECO:0000256" key="1">
    <source>
        <dbReference type="SAM" id="Coils"/>
    </source>
</evidence>
<comment type="caution">
    <text evidence="4">The sequence shown here is derived from an EMBL/GenBank/DDBJ whole genome shotgun (WGS) entry which is preliminary data.</text>
</comment>
<gene>
    <name evidence="4" type="ORF">OK344_09090</name>
</gene>
<organism evidence="4 5">
    <name type="scientific">Kaistella yananensis</name>
    <dbReference type="NCBI Taxonomy" id="2989820"/>
    <lineage>
        <taxon>Bacteria</taxon>
        <taxon>Pseudomonadati</taxon>
        <taxon>Bacteroidota</taxon>
        <taxon>Flavobacteriia</taxon>
        <taxon>Flavobacteriales</taxon>
        <taxon>Weeksellaceae</taxon>
        <taxon>Chryseobacterium group</taxon>
        <taxon>Kaistella</taxon>
    </lineage>
</organism>
<accession>A0ABT3JNL0</accession>
<keyword evidence="2" id="KW-0472">Membrane</keyword>